<protein>
    <submittedName>
        <fullName evidence="3">Uncharacterized protein</fullName>
    </submittedName>
</protein>
<keyword evidence="4" id="KW-1185">Reference proteome</keyword>
<evidence type="ECO:0000313" key="4">
    <source>
        <dbReference type="Proteomes" id="UP001634394"/>
    </source>
</evidence>
<keyword evidence="2" id="KW-0472">Membrane</keyword>
<dbReference type="AlphaFoldDB" id="A0ABD3UFP0"/>
<feature type="non-terminal residue" evidence="3">
    <location>
        <position position="64"/>
    </location>
</feature>
<feature type="region of interest" description="Disordered" evidence="1">
    <location>
        <begin position="1"/>
        <end position="21"/>
    </location>
</feature>
<feature type="transmembrane region" description="Helical" evidence="2">
    <location>
        <begin position="37"/>
        <end position="60"/>
    </location>
</feature>
<proteinExistence type="predicted"/>
<comment type="caution">
    <text evidence="3">The sequence shown here is derived from an EMBL/GenBank/DDBJ whole genome shotgun (WGS) entry which is preliminary data.</text>
</comment>
<keyword evidence="2" id="KW-1133">Transmembrane helix</keyword>
<evidence type="ECO:0000313" key="3">
    <source>
        <dbReference type="EMBL" id="KAL3847797.1"/>
    </source>
</evidence>
<sequence length="64" mass="6840">TQVSDSNSDAQASDNSTKLTNSSLNNVTIFDSGGVSYIVSLGSMGTILPVILLGLFLWWISQFQ</sequence>
<evidence type="ECO:0000256" key="1">
    <source>
        <dbReference type="SAM" id="MobiDB-lite"/>
    </source>
</evidence>
<feature type="non-terminal residue" evidence="3">
    <location>
        <position position="1"/>
    </location>
</feature>
<evidence type="ECO:0000256" key="2">
    <source>
        <dbReference type="SAM" id="Phobius"/>
    </source>
</evidence>
<gene>
    <name evidence="3" type="ORF">ACJMK2_018691</name>
</gene>
<keyword evidence="2" id="KW-0812">Transmembrane</keyword>
<dbReference type="EMBL" id="JBJQND010000016">
    <property type="protein sequence ID" value="KAL3847797.1"/>
    <property type="molecule type" value="Genomic_DNA"/>
</dbReference>
<name>A0ABD3UFP0_SINWO</name>
<accession>A0ABD3UFP0</accession>
<reference evidence="3 4" key="1">
    <citation type="submission" date="2024-11" db="EMBL/GenBank/DDBJ databases">
        <title>Chromosome-level genome assembly of the freshwater bivalve Anodonta woodiana.</title>
        <authorList>
            <person name="Chen X."/>
        </authorList>
    </citation>
    <scope>NUCLEOTIDE SEQUENCE [LARGE SCALE GENOMIC DNA]</scope>
    <source>
        <strain evidence="3">MN2024</strain>
        <tissue evidence="3">Gills</tissue>
    </source>
</reference>
<organism evidence="3 4">
    <name type="scientific">Sinanodonta woodiana</name>
    <name type="common">Chinese pond mussel</name>
    <name type="synonym">Anodonta woodiana</name>
    <dbReference type="NCBI Taxonomy" id="1069815"/>
    <lineage>
        <taxon>Eukaryota</taxon>
        <taxon>Metazoa</taxon>
        <taxon>Spiralia</taxon>
        <taxon>Lophotrochozoa</taxon>
        <taxon>Mollusca</taxon>
        <taxon>Bivalvia</taxon>
        <taxon>Autobranchia</taxon>
        <taxon>Heteroconchia</taxon>
        <taxon>Palaeoheterodonta</taxon>
        <taxon>Unionida</taxon>
        <taxon>Unionoidea</taxon>
        <taxon>Unionidae</taxon>
        <taxon>Unioninae</taxon>
        <taxon>Sinanodonta</taxon>
    </lineage>
</organism>
<dbReference type="Proteomes" id="UP001634394">
    <property type="component" value="Unassembled WGS sequence"/>
</dbReference>